<feature type="region of interest" description="Disordered" evidence="1">
    <location>
        <begin position="56"/>
        <end position="92"/>
    </location>
</feature>
<evidence type="ECO:0000313" key="2">
    <source>
        <dbReference type="EMBL" id="GEU29935.1"/>
    </source>
</evidence>
<dbReference type="AlphaFoldDB" id="A0A699GPD7"/>
<protein>
    <submittedName>
        <fullName evidence="2">Uncharacterized protein</fullName>
    </submittedName>
</protein>
<accession>A0A699GPD7</accession>
<evidence type="ECO:0000256" key="1">
    <source>
        <dbReference type="SAM" id="MobiDB-lite"/>
    </source>
</evidence>
<dbReference type="EMBL" id="BKCJ010000113">
    <property type="protein sequence ID" value="GEU29935.1"/>
    <property type="molecule type" value="Genomic_DNA"/>
</dbReference>
<organism evidence="2">
    <name type="scientific">Tanacetum cinerariifolium</name>
    <name type="common">Dalmatian daisy</name>
    <name type="synonym">Chrysanthemum cinerariifolium</name>
    <dbReference type="NCBI Taxonomy" id="118510"/>
    <lineage>
        <taxon>Eukaryota</taxon>
        <taxon>Viridiplantae</taxon>
        <taxon>Streptophyta</taxon>
        <taxon>Embryophyta</taxon>
        <taxon>Tracheophyta</taxon>
        <taxon>Spermatophyta</taxon>
        <taxon>Magnoliopsida</taxon>
        <taxon>eudicotyledons</taxon>
        <taxon>Gunneridae</taxon>
        <taxon>Pentapetalae</taxon>
        <taxon>asterids</taxon>
        <taxon>campanulids</taxon>
        <taxon>Asterales</taxon>
        <taxon>Asteraceae</taxon>
        <taxon>Asteroideae</taxon>
        <taxon>Anthemideae</taxon>
        <taxon>Anthemidinae</taxon>
        <taxon>Tanacetum</taxon>
    </lineage>
</organism>
<sequence>MLEERRLLLETKVKEIDQKTETQKALQTEADLFISEGSLRVKEEQHMNLYLQKLSSSNSPASKTAGVKSSVGRVPCASPASSSSGAECERENVVMGGGGEVEIRPKEDVRREMIIVRNEAPDTYRPSHLDMMEGHNEQVSNDCMESRIQQLRVDNERQKRDMETRRNPEYQSLWMSAGTSDDTSKRLFMELLHQKQANQPAEPLSINSGIPFERRQHSFNISDQQVGLNQNHPFAVGYKWRVSLSSAWVTGRASSYYPVDNGVVAVKSTSSFDVLPRFPMLCLLLFSAWSRVTICCEMIRARGWITFLADMSLPLDGLCTRGTVTRGCEMQLPLGRFLVHLVAEPGLAVYCLVRD</sequence>
<comment type="caution">
    <text evidence="2">The sequence shown here is derived from an EMBL/GenBank/DDBJ whole genome shotgun (WGS) entry which is preliminary data.</text>
</comment>
<feature type="compositionally biased region" description="Low complexity" evidence="1">
    <location>
        <begin position="77"/>
        <end position="86"/>
    </location>
</feature>
<reference evidence="2" key="1">
    <citation type="journal article" date="2019" name="Sci. Rep.">
        <title>Draft genome of Tanacetum cinerariifolium, the natural source of mosquito coil.</title>
        <authorList>
            <person name="Yamashiro T."/>
            <person name="Shiraishi A."/>
            <person name="Satake H."/>
            <person name="Nakayama K."/>
        </authorList>
    </citation>
    <scope>NUCLEOTIDE SEQUENCE</scope>
</reference>
<gene>
    <name evidence="2" type="ORF">Tci_001913</name>
</gene>
<dbReference type="PANTHER" id="PTHR46992">
    <property type="entry name" value="GYF DOMAIN-CONTAINING PROTEIN"/>
    <property type="match status" value="1"/>
</dbReference>
<name>A0A699GPD7_TANCI</name>
<dbReference type="PANTHER" id="PTHR46992:SF1">
    <property type="entry name" value="GYF DOMAIN-CONTAINING PROTEIN"/>
    <property type="match status" value="1"/>
</dbReference>
<proteinExistence type="predicted"/>